<evidence type="ECO:0000313" key="2">
    <source>
        <dbReference type="EMBL" id="SCL50716.1"/>
    </source>
</evidence>
<keyword evidence="3" id="KW-1185">Reference proteome</keyword>
<proteinExistence type="predicted"/>
<dbReference type="EMBL" id="FMHZ01000002">
    <property type="protein sequence ID" value="SCL50716.1"/>
    <property type="molecule type" value="Genomic_DNA"/>
</dbReference>
<evidence type="ECO:0000259" key="1">
    <source>
        <dbReference type="PROSITE" id="PS50943"/>
    </source>
</evidence>
<protein>
    <submittedName>
        <fullName evidence="2">Helix-turn-helix domain-containing protein</fullName>
    </submittedName>
</protein>
<dbReference type="Proteomes" id="UP000199001">
    <property type="component" value="Unassembled WGS sequence"/>
</dbReference>
<dbReference type="InterPro" id="IPR043917">
    <property type="entry name" value="DUF5753"/>
</dbReference>
<feature type="domain" description="HTH cro/C1-type" evidence="1">
    <location>
        <begin position="15"/>
        <end position="69"/>
    </location>
</feature>
<dbReference type="Pfam" id="PF19054">
    <property type="entry name" value="DUF5753"/>
    <property type="match status" value="1"/>
</dbReference>
<dbReference type="SUPFAM" id="SSF47413">
    <property type="entry name" value="lambda repressor-like DNA-binding domains"/>
    <property type="match status" value="1"/>
</dbReference>
<dbReference type="SMART" id="SM00530">
    <property type="entry name" value="HTH_XRE"/>
    <property type="match status" value="1"/>
</dbReference>
<name>A0A1C6U9M0_9ACTN</name>
<dbReference type="GO" id="GO:0003677">
    <property type="term" value="F:DNA binding"/>
    <property type="evidence" value="ECO:0007669"/>
    <property type="project" value="InterPro"/>
</dbReference>
<dbReference type="RefSeq" id="WP_091096510.1">
    <property type="nucleotide sequence ID" value="NZ_FMHZ01000002.1"/>
</dbReference>
<dbReference type="InterPro" id="IPR010982">
    <property type="entry name" value="Lambda_DNA-bd_dom_sf"/>
</dbReference>
<dbReference type="STRING" id="47855.GA0070606_1679"/>
<dbReference type="AlphaFoldDB" id="A0A1C6U9M0"/>
<organism evidence="2 3">
    <name type="scientific">Micromonospora citrea</name>
    <dbReference type="NCBI Taxonomy" id="47855"/>
    <lineage>
        <taxon>Bacteria</taxon>
        <taxon>Bacillati</taxon>
        <taxon>Actinomycetota</taxon>
        <taxon>Actinomycetes</taxon>
        <taxon>Micromonosporales</taxon>
        <taxon>Micromonosporaceae</taxon>
        <taxon>Micromonospora</taxon>
    </lineage>
</organism>
<sequence>MVNPTIQRRRLGLALKRARESAGRTQDEAAVVIDAAASKISRLELGQSGIKLTDLNLLLAFYGISGEEAESLRELARAGRQRGRWSTYRNAVPDWFRQYLDLEGDASEIRWYQPEVVPGILQIEPYIRAMNATAQPLPAAEDVDRQVRVRLERQAILRHDGGPELSFILSESALRRSIGATATMHSQLLHLAEVGKQPNVALQVFPFDAQTYETASFNFVILRFNDDAASDVIYVETFTDADYLDRPDAVRAYTRLWDRLRAAALGPVESRKLILRMAHDMERQGT</sequence>
<dbReference type="PROSITE" id="PS50943">
    <property type="entry name" value="HTH_CROC1"/>
    <property type="match status" value="1"/>
</dbReference>
<evidence type="ECO:0000313" key="3">
    <source>
        <dbReference type="Proteomes" id="UP000199001"/>
    </source>
</evidence>
<gene>
    <name evidence="2" type="ORF">GA0070606_1679</name>
</gene>
<reference evidence="3" key="1">
    <citation type="submission" date="2016-06" db="EMBL/GenBank/DDBJ databases">
        <authorList>
            <person name="Varghese N."/>
            <person name="Submissions Spin"/>
        </authorList>
    </citation>
    <scope>NUCLEOTIDE SEQUENCE [LARGE SCALE GENOMIC DNA]</scope>
    <source>
        <strain evidence="3">DSM 43903</strain>
    </source>
</reference>
<dbReference type="InterPro" id="IPR001387">
    <property type="entry name" value="Cro/C1-type_HTH"/>
</dbReference>
<dbReference type="CDD" id="cd00093">
    <property type="entry name" value="HTH_XRE"/>
    <property type="match status" value="1"/>
</dbReference>
<dbReference type="Pfam" id="PF13560">
    <property type="entry name" value="HTH_31"/>
    <property type="match status" value="1"/>
</dbReference>
<dbReference type="OrthoDB" id="4285266at2"/>
<dbReference type="Gene3D" id="1.10.260.40">
    <property type="entry name" value="lambda repressor-like DNA-binding domains"/>
    <property type="match status" value="1"/>
</dbReference>
<accession>A0A1C6U9M0</accession>